<dbReference type="InterPro" id="IPR013783">
    <property type="entry name" value="Ig-like_fold"/>
</dbReference>
<dbReference type="OrthoDB" id="158862at2"/>
<feature type="chain" id="PRO_5021808455" description="DUF11 domain-containing protein" evidence="1">
    <location>
        <begin position="38"/>
        <end position="376"/>
    </location>
</feature>
<reference evidence="3 4" key="1">
    <citation type="submission" date="2019-06" db="EMBL/GenBank/DDBJ databases">
        <title>Sequencing the genomes of 1000 actinobacteria strains.</title>
        <authorList>
            <person name="Klenk H.-P."/>
        </authorList>
    </citation>
    <scope>NUCLEOTIDE SEQUENCE [LARGE SCALE GENOMIC DNA]</scope>
    <source>
        <strain evidence="3 4">DSM 17305</strain>
    </source>
</reference>
<dbReference type="EMBL" id="VFMM01000004">
    <property type="protein sequence ID" value="TQI99862.1"/>
    <property type="molecule type" value="Genomic_DNA"/>
</dbReference>
<gene>
    <name evidence="3" type="ORF">FB475_6850</name>
</gene>
<dbReference type="Proteomes" id="UP000316298">
    <property type="component" value="Unassembled WGS sequence"/>
</dbReference>
<evidence type="ECO:0000256" key="1">
    <source>
        <dbReference type="SAM" id="SignalP"/>
    </source>
</evidence>
<dbReference type="GO" id="GO:0005975">
    <property type="term" value="P:carbohydrate metabolic process"/>
    <property type="evidence" value="ECO:0007669"/>
    <property type="project" value="UniProtKB-ARBA"/>
</dbReference>
<comment type="caution">
    <text evidence="3">The sequence shown here is derived from an EMBL/GenBank/DDBJ whole genome shotgun (WGS) entry which is preliminary data.</text>
</comment>
<name>A0A542D9V1_9ACTN</name>
<dbReference type="Gene3D" id="2.60.40.1080">
    <property type="match status" value="1"/>
</dbReference>
<keyword evidence="1" id="KW-0732">Signal</keyword>
<protein>
    <recommendedName>
        <fullName evidence="2">DUF11 domain-containing protein</fullName>
    </recommendedName>
</protein>
<dbReference type="AlphaFoldDB" id="A0A542D9V1"/>
<dbReference type="RefSeq" id="WP_141862178.1">
    <property type="nucleotide sequence ID" value="NZ_BAAAKA010000027.1"/>
</dbReference>
<sequence length="376" mass="37152">MGRMSRFYATAGRRVVAAATVLALAAALTITAGTAAAAAPKPRPGKLTTVVLSPATATINPGAKQAYSVQGFDAAGNSLGDLTSQATFTISPAGSCTANVCTATTLGAHTVTGTVKKISGTATLTVAQADLATTQTVSDASPYYYAPITFTTTVTNTSSTTTSTGVAASVNLPGAVVTPTVTPSTGAYAAGRWTIGSLAPGASATLTISGFAGDVAAGLQTVTASVTAATFDPNSANNTASASEASQPAPLLPVLTGPSGALDVCPPTVTVTWTPSMVNLINPAAPTLAPGTFSYVMGCANLGSGGCPSPTSAPGNQSFISFNNTDFVVGADYLISLTIFPVFGANPNYQDKAVSINVGSPPPYDTAPVFSGVCLS</sequence>
<accession>A0A542D9V1</accession>
<dbReference type="Gene3D" id="2.60.40.10">
    <property type="entry name" value="Immunoglobulins"/>
    <property type="match status" value="1"/>
</dbReference>
<feature type="domain" description="DUF11" evidence="2">
    <location>
        <begin position="130"/>
        <end position="243"/>
    </location>
</feature>
<organism evidence="3 4">
    <name type="scientific">Kribbella jejuensis</name>
    <dbReference type="NCBI Taxonomy" id="236068"/>
    <lineage>
        <taxon>Bacteria</taxon>
        <taxon>Bacillati</taxon>
        <taxon>Actinomycetota</taxon>
        <taxon>Actinomycetes</taxon>
        <taxon>Propionibacteriales</taxon>
        <taxon>Kribbellaceae</taxon>
        <taxon>Kribbella</taxon>
    </lineage>
</organism>
<proteinExistence type="predicted"/>
<dbReference type="Pfam" id="PF01345">
    <property type="entry name" value="DUF11"/>
    <property type="match status" value="1"/>
</dbReference>
<keyword evidence="4" id="KW-1185">Reference proteome</keyword>
<evidence type="ECO:0000313" key="3">
    <source>
        <dbReference type="EMBL" id="TQI99862.1"/>
    </source>
</evidence>
<dbReference type="InterPro" id="IPR001434">
    <property type="entry name" value="OmcB-like_DUF11"/>
</dbReference>
<feature type="signal peptide" evidence="1">
    <location>
        <begin position="1"/>
        <end position="37"/>
    </location>
</feature>
<evidence type="ECO:0000259" key="2">
    <source>
        <dbReference type="Pfam" id="PF01345"/>
    </source>
</evidence>
<evidence type="ECO:0000313" key="4">
    <source>
        <dbReference type="Proteomes" id="UP000316298"/>
    </source>
</evidence>